<keyword evidence="7 9" id="KW-0378">Hydrolase</keyword>
<dbReference type="EMBL" id="HG916765">
    <property type="protein sequence ID" value="CDM23492.1"/>
    <property type="molecule type" value="Genomic_DNA"/>
</dbReference>
<dbReference type="STRING" id="1437824.BN940_05116"/>
<name>W8X2D1_CASD6</name>
<dbReference type="PANTHER" id="PTHR11054">
    <property type="entry name" value="6-PHOSPHOGLUCONOLACTONASE"/>
    <property type="match status" value="1"/>
</dbReference>
<dbReference type="KEGG" id="cdn:BN940_05116"/>
<dbReference type="GO" id="GO:0005975">
    <property type="term" value="P:carbohydrate metabolic process"/>
    <property type="evidence" value="ECO:0007669"/>
    <property type="project" value="UniProtKB-UniRule"/>
</dbReference>
<dbReference type="SUPFAM" id="SSF100950">
    <property type="entry name" value="NagB/RpiA/CoA transferase-like"/>
    <property type="match status" value="1"/>
</dbReference>
<dbReference type="GO" id="GO:0006098">
    <property type="term" value="P:pentose-phosphate shunt"/>
    <property type="evidence" value="ECO:0007669"/>
    <property type="project" value="UniProtKB-UniPathway"/>
</dbReference>
<comment type="function">
    <text evidence="2 7">Hydrolysis of 6-phosphogluconolactone to 6-phosphogluconate.</text>
</comment>
<dbReference type="CDD" id="cd01400">
    <property type="entry name" value="6PGL"/>
    <property type="match status" value="1"/>
</dbReference>
<dbReference type="PANTHER" id="PTHR11054:SF0">
    <property type="entry name" value="6-PHOSPHOGLUCONOLACTONASE"/>
    <property type="match status" value="1"/>
</dbReference>
<evidence type="ECO:0000256" key="5">
    <source>
        <dbReference type="ARBA" id="ARBA00013198"/>
    </source>
</evidence>
<proteinExistence type="inferred from homology"/>
<evidence type="ECO:0000313" key="9">
    <source>
        <dbReference type="EMBL" id="CDM23492.1"/>
    </source>
</evidence>
<protein>
    <recommendedName>
        <fullName evidence="6 7">6-phosphogluconolactonase</fullName>
        <shortName evidence="7">6PGL</shortName>
        <ecNumber evidence="5 7">3.1.1.31</ecNumber>
    </recommendedName>
</protein>
<dbReference type="Proteomes" id="UP000019805">
    <property type="component" value="Chromosome"/>
</dbReference>
<comment type="similarity">
    <text evidence="4 7">Belongs to the glucosamine/galactosamine-6-phosphate isomerase family. 6-phosphogluconolactonase subfamily.</text>
</comment>
<evidence type="ECO:0000259" key="8">
    <source>
        <dbReference type="Pfam" id="PF01182"/>
    </source>
</evidence>
<dbReference type="GO" id="GO:0017057">
    <property type="term" value="F:6-phosphogluconolactonase activity"/>
    <property type="evidence" value="ECO:0007669"/>
    <property type="project" value="UniProtKB-UniRule"/>
</dbReference>
<accession>W8X2D1</accession>
<gene>
    <name evidence="7" type="primary">pgl</name>
    <name evidence="9" type="ORF">BN940_05116</name>
</gene>
<evidence type="ECO:0000313" key="10">
    <source>
        <dbReference type="Proteomes" id="UP000019805"/>
    </source>
</evidence>
<comment type="pathway">
    <text evidence="3 7">Carbohydrate degradation; pentose phosphate pathway; D-ribulose 5-phosphate from D-glucose 6-phosphate (oxidative stage): step 2/3.</text>
</comment>
<feature type="domain" description="Glucosamine/galactosamine-6-phosphate isomerase" evidence="8">
    <location>
        <begin position="11"/>
        <end position="209"/>
    </location>
</feature>
<dbReference type="AlphaFoldDB" id="W8X2D1"/>
<evidence type="ECO:0000256" key="1">
    <source>
        <dbReference type="ARBA" id="ARBA00000832"/>
    </source>
</evidence>
<evidence type="ECO:0000256" key="4">
    <source>
        <dbReference type="ARBA" id="ARBA00010662"/>
    </source>
</evidence>
<evidence type="ECO:0000256" key="3">
    <source>
        <dbReference type="ARBA" id="ARBA00004961"/>
    </source>
</evidence>
<dbReference type="InterPro" id="IPR039104">
    <property type="entry name" value="6PGL"/>
</dbReference>
<dbReference type="InterPro" id="IPR006148">
    <property type="entry name" value="Glc/Gal-6P_isomerase"/>
</dbReference>
<reference evidence="9 10" key="1">
    <citation type="journal article" date="2014" name="BMC Microbiol.">
        <title>The oxygen-independent metabolism of cyclic monoterpenes in Castellaniella defragrans 65Phen.</title>
        <authorList>
            <person name="Petasch J."/>
            <person name="Disch E.M."/>
            <person name="Markert S."/>
            <person name="Becher D."/>
            <person name="Schweder T."/>
            <person name="Huttel B."/>
            <person name="Reinhardt R."/>
            <person name="Harder J."/>
        </authorList>
    </citation>
    <scope>NUCLEOTIDE SEQUENCE [LARGE SCALE GENOMIC DNA]</scope>
    <source>
        <strain evidence="9">65Phen</strain>
    </source>
</reference>
<dbReference type="EC" id="3.1.1.31" evidence="5 7"/>
<keyword evidence="10" id="KW-1185">Reference proteome</keyword>
<dbReference type="eggNOG" id="COG0363">
    <property type="taxonomic scope" value="Bacteria"/>
</dbReference>
<sequence length="220" mass="22901">MNPPVWRIAADPAAQARALAAALAAVLAEAAGRHGEACLAVSGGRSPGPLFDVLHDAALPWARIRVVLVDERLAPEDSDERNEGLVRRRLLRGPAAAARFTPPLDAAGRPIRAPARIDALVLGMGADGHTASLFPDAPELADALDPGRPPAYVFVTPPAAPWRRVTLNLAAILGADRLFVALSGEDKRAVLERALRAGRAGPPIGAVLAGAAAPEIHWCP</sequence>
<evidence type="ECO:0000256" key="2">
    <source>
        <dbReference type="ARBA" id="ARBA00002681"/>
    </source>
</evidence>
<dbReference type="Pfam" id="PF01182">
    <property type="entry name" value="Glucosamine_iso"/>
    <property type="match status" value="1"/>
</dbReference>
<comment type="catalytic activity">
    <reaction evidence="1 7">
        <text>6-phospho-D-glucono-1,5-lactone + H2O = 6-phospho-D-gluconate + H(+)</text>
        <dbReference type="Rhea" id="RHEA:12556"/>
        <dbReference type="ChEBI" id="CHEBI:15377"/>
        <dbReference type="ChEBI" id="CHEBI:15378"/>
        <dbReference type="ChEBI" id="CHEBI:57955"/>
        <dbReference type="ChEBI" id="CHEBI:58759"/>
        <dbReference type="EC" id="3.1.1.31"/>
    </reaction>
</comment>
<evidence type="ECO:0000256" key="6">
    <source>
        <dbReference type="ARBA" id="ARBA00020337"/>
    </source>
</evidence>
<organism evidence="9 10">
    <name type="scientific">Castellaniella defragrans (strain DSM 12143 / CCUG 39792 / 65Phen)</name>
    <name type="common">Alcaligenes defragrans</name>
    <dbReference type="NCBI Taxonomy" id="1437824"/>
    <lineage>
        <taxon>Bacteria</taxon>
        <taxon>Pseudomonadati</taxon>
        <taxon>Pseudomonadota</taxon>
        <taxon>Betaproteobacteria</taxon>
        <taxon>Burkholderiales</taxon>
        <taxon>Alcaligenaceae</taxon>
        <taxon>Castellaniella</taxon>
    </lineage>
</organism>
<dbReference type="UniPathway" id="UPA00115">
    <property type="reaction ID" value="UER00409"/>
</dbReference>
<dbReference type="NCBIfam" id="TIGR01198">
    <property type="entry name" value="pgl"/>
    <property type="match status" value="1"/>
</dbReference>
<evidence type="ECO:0000256" key="7">
    <source>
        <dbReference type="RuleBase" id="RU365095"/>
    </source>
</evidence>
<dbReference type="InterPro" id="IPR037171">
    <property type="entry name" value="NagB/RpiA_transferase-like"/>
</dbReference>
<dbReference type="Gene3D" id="3.40.50.1360">
    <property type="match status" value="1"/>
</dbReference>
<dbReference type="PATRIC" id="fig|1437824.5.peg.1009"/>
<dbReference type="RefSeq" id="WP_043680761.1">
    <property type="nucleotide sequence ID" value="NZ_HG916765.1"/>
</dbReference>
<dbReference type="OrthoDB" id="9810967at2"/>
<dbReference type="InterPro" id="IPR005900">
    <property type="entry name" value="6-phosphogluconolactonase_DevB"/>
</dbReference>
<dbReference type="HOGENOM" id="CLU_053947_2_1_4"/>